<organism evidence="2 3">
    <name type="scientific">Plakobranchus ocellatus</name>
    <dbReference type="NCBI Taxonomy" id="259542"/>
    <lineage>
        <taxon>Eukaryota</taxon>
        <taxon>Metazoa</taxon>
        <taxon>Spiralia</taxon>
        <taxon>Lophotrochozoa</taxon>
        <taxon>Mollusca</taxon>
        <taxon>Gastropoda</taxon>
        <taxon>Heterobranchia</taxon>
        <taxon>Euthyneura</taxon>
        <taxon>Panpulmonata</taxon>
        <taxon>Sacoglossa</taxon>
        <taxon>Placobranchoidea</taxon>
        <taxon>Plakobranchidae</taxon>
        <taxon>Plakobranchus</taxon>
    </lineage>
</organism>
<feature type="region of interest" description="Disordered" evidence="1">
    <location>
        <begin position="147"/>
        <end position="203"/>
    </location>
</feature>
<dbReference type="EMBL" id="BLXT01002947">
    <property type="protein sequence ID" value="GFN99117.1"/>
    <property type="molecule type" value="Genomic_DNA"/>
</dbReference>
<proteinExistence type="predicted"/>
<name>A0AAV3ZXE4_9GAST</name>
<sequence length="203" mass="21967">MESLEAYTLAQYRSACRLCALKEFHLLPKRFVFNPRRVGPGGDTCARLTADVILHGSLHQAQPLSWGVSGRRAHDLLVSLDSLLARGGANKLPEIHLEDGGAWVARVEKHQFRFAQVHRGQHGGVSTDCGRRKLHTVSQNSILQAWTTTEGGGHDGDDDDDDDDDDDGGGGGDDEDHDDGDNGDDDDHDDGDDGDDDADDNAT</sequence>
<evidence type="ECO:0000313" key="3">
    <source>
        <dbReference type="Proteomes" id="UP000735302"/>
    </source>
</evidence>
<keyword evidence="3" id="KW-1185">Reference proteome</keyword>
<accession>A0AAV3ZXE4</accession>
<gene>
    <name evidence="2" type="ORF">PoB_002562300</name>
</gene>
<dbReference type="Proteomes" id="UP000735302">
    <property type="component" value="Unassembled WGS sequence"/>
</dbReference>
<feature type="compositionally biased region" description="Acidic residues" evidence="1">
    <location>
        <begin position="156"/>
        <end position="203"/>
    </location>
</feature>
<protein>
    <submittedName>
        <fullName evidence="2">Uncharacterized protein</fullName>
    </submittedName>
</protein>
<reference evidence="2 3" key="1">
    <citation type="journal article" date="2021" name="Elife">
        <title>Chloroplast acquisition without the gene transfer in kleptoplastic sea slugs, Plakobranchus ocellatus.</title>
        <authorList>
            <person name="Maeda T."/>
            <person name="Takahashi S."/>
            <person name="Yoshida T."/>
            <person name="Shimamura S."/>
            <person name="Takaki Y."/>
            <person name="Nagai Y."/>
            <person name="Toyoda A."/>
            <person name="Suzuki Y."/>
            <person name="Arimoto A."/>
            <person name="Ishii H."/>
            <person name="Satoh N."/>
            <person name="Nishiyama T."/>
            <person name="Hasebe M."/>
            <person name="Maruyama T."/>
            <person name="Minagawa J."/>
            <person name="Obokata J."/>
            <person name="Shigenobu S."/>
        </authorList>
    </citation>
    <scope>NUCLEOTIDE SEQUENCE [LARGE SCALE GENOMIC DNA]</scope>
</reference>
<dbReference type="AlphaFoldDB" id="A0AAV3ZXE4"/>
<evidence type="ECO:0000256" key="1">
    <source>
        <dbReference type="SAM" id="MobiDB-lite"/>
    </source>
</evidence>
<comment type="caution">
    <text evidence="2">The sequence shown here is derived from an EMBL/GenBank/DDBJ whole genome shotgun (WGS) entry which is preliminary data.</text>
</comment>
<evidence type="ECO:0000313" key="2">
    <source>
        <dbReference type="EMBL" id="GFN99117.1"/>
    </source>
</evidence>